<gene>
    <name evidence="3" type="ORF">CSSPTR1EN2_LOCUS5888</name>
</gene>
<name>A0ABP0TNY0_9BRYO</name>
<dbReference type="PROSITE" id="PS50158">
    <property type="entry name" value="ZF_CCHC"/>
    <property type="match status" value="1"/>
</dbReference>
<evidence type="ECO:0000256" key="1">
    <source>
        <dbReference type="PROSITE-ProRule" id="PRU00047"/>
    </source>
</evidence>
<dbReference type="SUPFAM" id="SSF57756">
    <property type="entry name" value="Retrovirus zinc finger-like domains"/>
    <property type="match status" value="1"/>
</dbReference>
<reference evidence="3" key="1">
    <citation type="submission" date="2024-02" db="EMBL/GenBank/DDBJ databases">
        <authorList>
            <consortium name="ELIXIR-Norway"/>
            <consortium name="Elixir Norway"/>
        </authorList>
    </citation>
    <scope>NUCLEOTIDE SEQUENCE</scope>
</reference>
<evidence type="ECO:0000259" key="2">
    <source>
        <dbReference type="PROSITE" id="PS50158"/>
    </source>
</evidence>
<dbReference type="InterPro" id="IPR001878">
    <property type="entry name" value="Znf_CCHC"/>
</dbReference>
<proteinExistence type="predicted"/>
<accession>A0ABP0TNY0</accession>
<dbReference type="EMBL" id="OZ019905">
    <property type="protein sequence ID" value="CAK9201400.1"/>
    <property type="molecule type" value="Genomic_DNA"/>
</dbReference>
<keyword evidence="4" id="KW-1185">Reference proteome</keyword>
<dbReference type="PANTHER" id="PTHR23002">
    <property type="entry name" value="ZINC FINGER CCHC DOMAIN CONTAINING PROTEIN"/>
    <property type="match status" value="1"/>
</dbReference>
<keyword evidence="1" id="KW-0863">Zinc-finger</keyword>
<organism evidence="3 4">
    <name type="scientific">Sphagnum troendelagicum</name>
    <dbReference type="NCBI Taxonomy" id="128251"/>
    <lineage>
        <taxon>Eukaryota</taxon>
        <taxon>Viridiplantae</taxon>
        <taxon>Streptophyta</taxon>
        <taxon>Embryophyta</taxon>
        <taxon>Bryophyta</taxon>
        <taxon>Sphagnophytina</taxon>
        <taxon>Sphagnopsida</taxon>
        <taxon>Sphagnales</taxon>
        <taxon>Sphagnaceae</taxon>
        <taxon>Sphagnum</taxon>
    </lineage>
</organism>
<keyword evidence="1" id="KW-0479">Metal-binding</keyword>
<dbReference type="InterPro" id="IPR036875">
    <property type="entry name" value="Znf_CCHC_sf"/>
</dbReference>
<dbReference type="SMART" id="SM00343">
    <property type="entry name" value="ZnF_C2HC"/>
    <property type="match status" value="3"/>
</dbReference>
<feature type="domain" description="CCHC-type" evidence="2">
    <location>
        <begin position="308"/>
        <end position="323"/>
    </location>
</feature>
<evidence type="ECO:0000313" key="4">
    <source>
        <dbReference type="Proteomes" id="UP001497512"/>
    </source>
</evidence>
<dbReference type="Gene3D" id="4.10.60.10">
    <property type="entry name" value="Zinc finger, CCHC-type"/>
    <property type="match status" value="1"/>
</dbReference>
<evidence type="ECO:0000313" key="3">
    <source>
        <dbReference type="EMBL" id="CAK9201400.1"/>
    </source>
</evidence>
<dbReference type="InterPro" id="IPR051714">
    <property type="entry name" value="Znf_CCHC_NABP"/>
</dbReference>
<sequence>MASTFPPPSSSPPSSLCACFQQPKDQQKRSTSCYALPLRPCWRLLVPIQQKLCVCRVPMCCRKRFHVPCFAASSEDSKKGAGSSEHTSNFALDWDPFEDFFGLGLDMRSRKNMENNQDPSIGYVPEGQYVKEMPCPTCRGRGYLRCDQCNLGNLQEHCPRCSGKGLLTCRHCLGECVVREESVNESAWETAHIRSPLNVEDDEDIDDMEIPHTPKRNSNRVYQPTLEVRKRISRTLKALEKRTGAISRRVKKQHQDPEMHARMVDAMKRTKRTESSRLNISNKQKLFFMNPENRRMRGLQMKGVPFFCKHCGKKGHRRHYCPDLGYRKKDFVSPHRQYCCSLCKKPGHRRTNCPERGETKGDKRGRYKCGICHQVGHTRRTCPQNAHNNVHNKP</sequence>
<protein>
    <recommendedName>
        <fullName evidence="2">CCHC-type domain-containing protein</fullName>
    </recommendedName>
</protein>
<keyword evidence="1" id="KW-0862">Zinc</keyword>
<dbReference type="Proteomes" id="UP001497512">
    <property type="component" value="Chromosome 13"/>
</dbReference>